<evidence type="ECO:0000259" key="2">
    <source>
        <dbReference type="SMART" id="SM00014"/>
    </source>
</evidence>
<feature type="transmembrane region" description="Helical" evidence="1">
    <location>
        <begin position="21"/>
        <end position="43"/>
    </location>
</feature>
<proteinExistence type="predicted"/>
<feature type="transmembrane region" description="Helical" evidence="1">
    <location>
        <begin position="202"/>
        <end position="220"/>
    </location>
</feature>
<feature type="transmembrane region" description="Helical" evidence="1">
    <location>
        <begin position="141"/>
        <end position="163"/>
    </location>
</feature>
<dbReference type="Pfam" id="PF01569">
    <property type="entry name" value="PAP2"/>
    <property type="match status" value="1"/>
</dbReference>
<gene>
    <name evidence="3" type="ORF">NBG84_29350</name>
</gene>
<name>A0ABT0UV74_9ACTN</name>
<keyword evidence="1" id="KW-1133">Transmembrane helix</keyword>
<dbReference type="Gene3D" id="1.20.144.10">
    <property type="entry name" value="Phosphatidic acid phosphatase type 2/haloperoxidase"/>
    <property type="match status" value="1"/>
</dbReference>
<keyword evidence="1" id="KW-0472">Membrane</keyword>
<reference evidence="3" key="1">
    <citation type="submission" date="2022-06" db="EMBL/GenBank/DDBJ databases">
        <title>Genome public.</title>
        <authorList>
            <person name="Sun Q."/>
        </authorList>
    </citation>
    <scope>NUCLEOTIDE SEQUENCE</scope>
    <source>
        <strain evidence="3">CWNU-1</strain>
    </source>
</reference>
<evidence type="ECO:0000313" key="4">
    <source>
        <dbReference type="Proteomes" id="UP001431429"/>
    </source>
</evidence>
<dbReference type="CDD" id="cd03392">
    <property type="entry name" value="PAP2_like_2"/>
    <property type="match status" value="1"/>
</dbReference>
<dbReference type="InterPro" id="IPR036938">
    <property type="entry name" value="PAP2/HPO_sf"/>
</dbReference>
<dbReference type="Proteomes" id="UP001431429">
    <property type="component" value="Unassembled WGS sequence"/>
</dbReference>
<sequence length="229" mass="25460">MRSSRSAPPVHPAHSSSPNNALRSGLALAGLSAVLLVLVALSWSPLISFDRWTANGLHRWAVDEPGLVHVNRVFSDWVWDPWTMRALIAVVFCWLWWKRERLLAVWIAVTAATGTFFQQGLKAALDRDRPTWPDPVDSANYASFPSGHAMTATVTCGLLLWLLRTHGAGATVYRWSLVVAAVSVVGVGLTRLFLGVHWPSDVLAGWLMGLCWVAFSIALYERYERSQRQ</sequence>
<dbReference type="SUPFAM" id="SSF48317">
    <property type="entry name" value="Acid phosphatase/Vanadium-dependent haloperoxidase"/>
    <property type="match status" value="1"/>
</dbReference>
<keyword evidence="1" id="KW-0812">Transmembrane</keyword>
<dbReference type="InterPro" id="IPR000326">
    <property type="entry name" value="PAP2/HPO"/>
</dbReference>
<keyword evidence="4" id="KW-1185">Reference proteome</keyword>
<dbReference type="PANTHER" id="PTHR14969">
    <property type="entry name" value="SPHINGOSINE-1-PHOSPHATE PHOSPHOHYDROLASE"/>
    <property type="match status" value="1"/>
</dbReference>
<dbReference type="SMART" id="SM00014">
    <property type="entry name" value="acidPPc"/>
    <property type="match status" value="1"/>
</dbReference>
<feature type="transmembrane region" description="Helical" evidence="1">
    <location>
        <begin position="102"/>
        <end position="121"/>
    </location>
</feature>
<dbReference type="RefSeq" id="WP_250922667.1">
    <property type="nucleotide sequence ID" value="NZ_JAMQAW010000037.1"/>
</dbReference>
<dbReference type="EMBL" id="JAMQAW010000037">
    <property type="protein sequence ID" value="MCM2392340.1"/>
    <property type="molecule type" value="Genomic_DNA"/>
</dbReference>
<organism evidence="3 4">
    <name type="scientific">Streptomyces albipurpureus</name>
    <dbReference type="NCBI Taxonomy" id="2897419"/>
    <lineage>
        <taxon>Bacteria</taxon>
        <taxon>Bacillati</taxon>
        <taxon>Actinomycetota</taxon>
        <taxon>Actinomycetes</taxon>
        <taxon>Kitasatosporales</taxon>
        <taxon>Streptomycetaceae</taxon>
        <taxon>Streptomyces</taxon>
    </lineage>
</organism>
<feature type="domain" description="Phosphatidic acid phosphatase type 2/haloperoxidase" evidence="2">
    <location>
        <begin position="101"/>
        <end position="217"/>
    </location>
</feature>
<protein>
    <submittedName>
        <fullName evidence="3">Phosphatase PAP2 family protein</fullName>
    </submittedName>
</protein>
<comment type="caution">
    <text evidence="3">The sequence shown here is derived from an EMBL/GenBank/DDBJ whole genome shotgun (WGS) entry which is preliminary data.</text>
</comment>
<accession>A0ABT0UV74</accession>
<evidence type="ECO:0000313" key="3">
    <source>
        <dbReference type="EMBL" id="MCM2392340.1"/>
    </source>
</evidence>
<dbReference type="PANTHER" id="PTHR14969:SF13">
    <property type="entry name" value="AT30094P"/>
    <property type="match status" value="1"/>
</dbReference>
<feature type="transmembrane region" description="Helical" evidence="1">
    <location>
        <begin position="82"/>
        <end position="97"/>
    </location>
</feature>
<feature type="transmembrane region" description="Helical" evidence="1">
    <location>
        <begin position="175"/>
        <end position="196"/>
    </location>
</feature>
<evidence type="ECO:0000256" key="1">
    <source>
        <dbReference type="SAM" id="Phobius"/>
    </source>
</evidence>